<dbReference type="PANTHER" id="PTHR42939">
    <property type="entry name" value="ABC TRANSPORTER ATP-BINDING PROTEIN ALBC-RELATED"/>
    <property type="match status" value="1"/>
</dbReference>
<evidence type="ECO:0000313" key="8">
    <source>
        <dbReference type="Proteomes" id="UP000093694"/>
    </source>
</evidence>
<feature type="domain" description="ABC transporter" evidence="4">
    <location>
        <begin position="1"/>
        <end position="228"/>
    </location>
</feature>
<dbReference type="CDD" id="cd03230">
    <property type="entry name" value="ABC_DR_subfamily_A"/>
    <property type="match status" value="1"/>
</dbReference>
<evidence type="ECO:0000256" key="3">
    <source>
        <dbReference type="ARBA" id="ARBA00022840"/>
    </source>
</evidence>
<dbReference type="InterPro" id="IPR027417">
    <property type="entry name" value="P-loop_NTPase"/>
</dbReference>
<sequence length="281" mass="31801">MSVLEVKNLCKKYPAFELKDVSFSLEKGKITGFIGRNGAGKSTTLKLLFNFVHPDNGEILFFDNNFLNSEFLTKQRVGFVLGGIDYYTKKKIKVITNITKSFYDKWDDTAYFKYMDMFKLDENKTPAQLSAGMKVKYALTLALSHNAELLILDEPTSGLDPVSRDDLLDVFMELCDNGITILFSTHITSDLDKCADNIIYIKNGMILADSDIKSFVDSYKVLQVTKDQLTENLQPKLIGCKRSKNGFSALIRTDDISDIGIDYINADLESIMVHLEKEEEK</sequence>
<dbReference type="InterPro" id="IPR003593">
    <property type="entry name" value="AAA+_ATPase"/>
</dbReference>
<dbReference type="RefSeq" id="WP_063601920.1">
    <property type="nucleotide sequence ID" value="NZ_LITQ01000028.1"/>
</dbReference>
<keyword evidence="8" id="KW-1185">Reference proteome</keyword>
<dbReference type="GO" id="GO:0005524">
    <property type="term" value="F:ATP binding"/>
    <property type="evidence" value="ECO:0007669"/>
    <property type="project" value="UniProtKB-KW"/>
</dbReference>
<name>A0A166RNZ1_9CLOT</name>
<reference evidence="5 7" key="1">
    <citation type="journal article" date="2015" name="Biotechnol. Bioeng.">
        <title>Genome sequence and phenotypic characterization of Caulobacter segnis.</title>
        <authorList>
            <person name="Patel S."/>
            <person name="Fletcher B."/>
            <person name="Scott D.C."/>
            <person name="Ely B."/>
        </authorList>
    </citation>
    <scope>NUCLEOTIDE SEQUENCE [LARGE SCALE GENOMIC DNA]</scope>
    <source>
        <strain evidence="5 7">PS02</strain>
    </source>
</reference>
<dbReference type="AlphaFoldDB" id="A0A166RNZ1"/>
<dbReference type="EMBL" id="LITQ01000028">
    <property type="protein sequence ID" value="OAA90964.1"/>
    <property type="molecule type" value="Genomic_DNA"/>
</dbReference>
<dbReference type="PANTHER" id="PTHR42939:SF3">
    <property type="entry name" value="ABC TRANSPORTER ATP-BINDING COMPONENT"/>
    <property type="match status" value="1"/>
</dbReference>
<dbReference type="Pfam" id="PF00005">
    <property type="entry name" value="ABC_tran"/>
    <property type="match status" value="1"/>
</dbReference>
<keyword evidence="1" id="KW-0813">Transport</keyword>
<dbReference type="Gene3D" id="3.40.50.300">
    <property type="entry name" value="P-loop containing nucleotide triphosphate hydrolases"/>
    <property type="match status" value="1"/>
</dbReference>
<protein>
    <submittedName>
        <fullName evidence="5">ABC transporter ATP-binding protein YtrB</fullName>
    </submittedName>
</protein>
<dbReference type="PATRIC" id="fig|1705578.3.peg.2128"/>
<proteinExistence type="predicted"/>
<dbReference type="SMART" id="SM00382">
    <property type="entry name" value="AAA"/>
    <property type="match status" value="1"/>
</dbReference>
<evidence type="ECO:0000259" key="4">
    <source>
        <dbReference type="PROSITE" id="PS50893"/>
    </source>
</evidence>
<dbReference type="Proteomes" id="UP000077384">
    <property type="component" value="Unassembled WGS sequence"/>
</dbReference>
<dbReference type="GO" id="GO:0016887">
    <property type="term" value="F:ATP hydrolysis activity"/>
    <property type="evidence" value="ECO:0007669"/>
    <property type="project" value="InterPro"/>
</dbReference>
<dbReference type="InterPro" id="IPR003439">
    <property type="entry name" value="ABC_transporter-like_ATP-bd"/>
</dbReference>
<gene>
    <name evidence="5" type="primary">ytrB_2</name>
    <name evidence="6" type="synonym">ytrB_1</name>
    <name evidence="6" type="ORF">CLCOS_05970</name>
    <name evidence="5" type="ORF">WX73_01874</name>
</gene>
<evidence type="ECO:0000256" key="2">
    <source>
        <dbReference type="ARBA" id="ARBA00022741"/>
    </source>
</evidence>
<reference evidence="6 8" key="2">
    <citation type="journal article" date="2016" name="Front. Microbiol.">
        <title>Industrial Acetogenic Biocatalysts: A Comparative Metabolic and Genomic Analysis.</title>
        <authorList>
            <person name="Bengelsdorf F."/>
            <person name="Poehlein A."/>
            <person name="Sonja S."/>
            <person name="Erz C."/>
            <person name="Hummel T."/>
            <person name="Hoffmeister S."/>
            <person name="Daniel R."/>
            <person name="Durre P."/>
        </authorList>
    </citation>
    <scope>NUCLEOTIDE SEQUENCE [LARGE SCALE GENOMIC DNA]</scope>
    <source>
        <strain evidence="6 8">PTA-10522</strain>
    </source>
</reference>
<keyword evidence="2" id="KW-0547">Nucleotide-binding</keyword>
<evidence type="ECO:0000256" key="1">
    <source>
        <dbReference type="ARBA" id="ARBA00022448"/>
    </source>
</evidence>
<evidence type="ECO:0000313" key="5">
    <source>
        <dbReference type="EMBL" id="OAA90964.1"/>
    </source>
</evidence>
<dbReference type="EMBL" id="LROR01000029">
    <property type="protein sequence ID" value="OBR97004.1"/>
    <property type="molecule type" value="Genomic_DNA"/>
</dbReference>
<dbReference type="InterPro" id="IPR051782">
    <property type="entry name" value="ABC_Transporter_VariousFunc"/>
</dbReference>
<evidence type="ECO:0000313" key="6">
    <source>
        <dbReference type="EMBL" id="OBR97004.1"/>
    </source>
</evidence>
<organism evidence="5 7">
    <name type="scientific">Clostridium coskatii</name>
    <dbReference type="NCBI Taxonomy" id="1705578"/>
    <lineage>
        <taxon>Bacteria</taxon>
        <taxon>Bacillati</taxon>
        <taxon>Bacillota</taxon>
        <taxon>Clostridia</taxon>
        <taxon>Eubacteriales</taxon>
        <taxon>Clostridiaceae</taxon>
        <taxon>Clostridium</taxon>
    </lineage>
</organism>
<dbReference type="SUPFAM" id="SSF52540">
    <property type="entry name" value="P-loop containing nucleoside triphosphate hydrolases"/>
    <property type="match status" value="1"/>
</dbReference>
<accession>A0A166RNZ1</accession>
<evidence type="ECO:0000313" key="7">
    <source>
        <dbReference type="Proteomes" id="UP000077384"/>
    </source>
</evidence>
<dbReference type="Proteomes" id="UP000093694">
    <property type="component" value="Unassembled WGS sequence"/>
</dbReference>
<comment type="caution">
    <text evidence="5">The sequence shown here is derived from an EMBL/GenBank/DDBJ whole genome shotgun (WGS) entry which is preliminary data.</text>
</comment>
<keyword evidence="3 5" id="KW-0067">ATP-binding</keyword>
<dbReference type="PROSITE" id="PS50893">
    <property type="entry name" value="ABC_TRANSPORTER_2"/>
    <property type="match status" value="1"/>
</dbReference>